<dbReference type="RefSeq" id="WP_170216715.1">
    <property type="nucleotide sequence ID" value="NZ_AP019700.1"/>
</dbReference>
<keyword evidence="4" id="KW-1003">Cell membrane</keyword>
<protein>
    <submittedName>
        <fullName evidence="9">Putative PurR-regulated permease PerM</fullName>
    </submittedName>
</protein>
<evidence type="ECO:0000256" key="2">
    <source>
        <dbReference type="ARBA" id="ARBA00009773"/>
    </source>
</evidence>
<keyword evidence="7 8" id="KW-0472">Membrane</keyword>
<dbReference type="EMBL" id="RJKX01000018">
    <property type="protein sequence ID" value="ROP81303.1"/>
    <property type="molecule type" value="Genomic_DNA"/>
</dbReference>
<dbReference type="Pfam" id="PF01594">
    <property type="entry name" value="AI-2E_transport"/>
    <property type="match status" value="1"/>
</dbReference>
<organism evidence="9 10">
    <name type="scientific">Stella humosa</name>
    <dbReference type="NCBI Taxonomy" id="94"/>
    <lineage>
        <taxon>Bacteria</taxon>
        <taxon>Pseudomonadati</taxon>
        <taxon>Pseudomonadota</taxon>
        <taxon>Alphaproteobacteria</taxon>
        <taxon>Rhodospirillales</taxon>
        <taxon>Stellaceae</taxon>
        <taxon>Stella</taxon>
    </lineage>
</organism>
<dbReference type="GO" id="GO:0005886">
    <property type="term" value="C:plasma membrane"/>
    <property type="evidence" value="ECO:0007669"/>
    <property type="project" value="UniProtKB-SubCell"/>
</dbReference>
<keyword evidence="3" id="KW-0813">Transport</keyword>
<evidence type="ECO:0000256" key="4">
    <source>
        <dbReference type="ARBA" id="ARBA00022475"/>
    </source>
</evidence>
<proteinExistence type="inferred from homology"/>
<sequence length="620" mass="65771">MRDATPPRTPLATPLSPAPPAPLVTAGAVLVTIGALYLGRDIFIAFALAILLGFLLAPMATRLRRWGLPRGVAVLFSVGLAFVVVAAITVIVGNELYVLATNIPDYQQTIRAKLAGIRESTGGSGVFERLSQMASLLGRELGAAPVAPGADDAVAVVIQPPPPQPLAVLENFAGPAIAAIASAGLVIVFLFFVLLEREDLRDRLIRLLGVGQVLRSTQALDEAGRRVSRYLVMQLIVNASYGVPIGIGLYLIGVPNALLWGLLAAVLRFIPYLGPFIAALFPITLAFAIDPGWGMLAWTVALFLVLEVVSNNVLEPLLYGSSTGISSLAIIMAAIFWATLWGPVGLLLATPLTVCIVVIGRYVPQLEFLGILLGNDPVLAPEQRFYQRLVAGNHEEAMEVAEDYLEDSTPIAFYQEVVLPALQMTENDHDVRLVDADLRRLVAERVERVLTDLDDDGLLAVKAEDPEADEPVADAAPRGRIVCLAGRTPLDAVAAGMLARWLSTEGRAAEAVAGFDPRAGSAGFGQPGAGDVVALCYLQARPQTYARYVGRRLRRLAPEVRILLVALNSVDDMEGMDRSGPGGPTDGVVLSLAAAVQQINAWSPAADAEQVRLPPAAAAS</sequence>
<dbReference type="Proteomes" id="UP000278222">
    <property type="component" value="Unassembled WGS sequence"/>
</dbReference>
<evidence type="ECO:0000256" key="3">
    <source>
        <dbReference type="ARBA" id="ARBA00022448"/>
    </source>
</evidence>
<evidence type="ECO:0000256" key="8">
    <source>
        <dbReference type="SAM" id="Phobius"/>
    </source>
</evidence>
<reference evidence="9 10" key="1">
    <citation type="submission" date="2018-11" db="EMBL/GenBank/DDBJ databases">
        <title>Genomic Encyclopedia of Type Strains, Phase IV (KMG-IV): sequencing the most valuable type-strain genomes for metagenomic binning, comparative biology and taxonomic classification.</title>
        <authorList>
            <person name="Goeker M."/>
        </authorList>
    </citation>
    <scope>NUCLEOTIDE SEQUENCE [LARGE SCALE GENOMIC DNA]</scope>
    <source>
        <strain evidence="9 10">DSM 5900</strain>
    </source>
</reference>
<keyword evidence="5 8" id="KW-0812">Transmembrane</keyword>
<comment type="subcellular location">
    <subcellularLocation>
        <location evidence="1">Cell membrane</location>
        <topology evidence="1">Multi-pass membrane protein</topology>
    </subcellularLocation>
</comment>
<accession>A0A3N1KIC1</accession>
<dbReference type="PANTHER" id="PTHR21716">
    <property type="entry name" value="TRANSMEMBRANE PROTEIN"/>
    <property type="match status" value="1"/>
</dbReference>
<keyword evidence="6 8" id="KW-1133">Transmembrane helix</keyword>
<evidence type="ECO:0000256" key="7">
    <source>
        <dbReference type="ARBA" id="ARBA00023136"/>
    </source>
</evidence>
<dbReference type="AlphaFoldDB" id="A0A3N1KIC1"/>
<comment type="similarity">
    <text evidence="2">Belongs to the autoinducer-2 exporter (AI-2E) (TC 2.A.86) family.</text>
</comment>
<name>A0A3N1KIC1_9PROT</name>
<feature type="transmembrane region" description="Helical" evidence="8">
    <location>
        <begin position="258"/>
        <end position="281"/>
    </location>
</feature>
<feature type="transmembrane region" description="Helical" evidence="8">
    <location>
        <begin position="344"/>
        <end position="363"/>
    </location>
</feature>
<feature type="transmembrane region" description="Helical" evidence="8">
    <location>
        <begin position="230"/>
        <end position="252"/>
    </location>
</feature>
<evidence type="ECO:0000313" key="9">
    <source>
        <dbReference type="EMBL" id="ROP81303.1"/>
    </source>
</evidence>
<feature type="transmembrane region" description="Helical" evidence="8">
    <location>
        <begin position="293"/>
        <end position="311"/>
    </location>
</feature>
<evidence type="ECO:0000313" key="10">
    <source>
        <dbReference type="Proteomes" id="UP000278222"/>
    </source>
</evidence>
<evidence type="ECO:0000256" key="5">
    <source>
        <dbReference type="ARBA" id="ARBA00022692"/>
    </source>
</evidence>
<feature type="transmembrane region" description="Helical" evidence="8">
    <location>
        <begin position="21"/>
        <end position="37"/>
    </location>
</feature>
<feature type="transmembrane region" description="Helical" evidence="8">
    <location>
        <begin position="317"/>
        <end position="337"/>
    </location>
</feature>
<evidence type="ECO:0000256" key="6">
    <source>
        <dbReference type="ARBA" id="ARBA00022989"/>
    </source>
</evidence>
<feature type="transmembrane region" description="Helical" evidence="8">
    <location>
        <begin position="172"/>
        <end position="195"/>
    </location>
</feature>
<evidence type="ECO:0000256" key="1">
    <source>
        <dbReference type="ARBA" id="ARBA00004651"/>
    </source>
</evidence>
<feature type="transmembrane region" description="Helical" evidence="8">
    <location>
        <begin position="72"/>
        <end position="92"/>
    </location>
</feature>
<comment type="caution">
    <text evidence="9">The sequence shown here is derived from an EMBL/GenBank/DDBJ whole genome shotgun (WGS) entry which is preliminary data.</text>
</comment>
<dbReference type="PANTHER" id="PTHR21716:SF53">
    <property type="entry name" value="PERMEASE PERM-RELATED"/>
    <property type="match status" value="1"/>
</dbReference>
<dbReference type="InterPro" id="IPR002549">
    <property type="entry name" value="AI-2E-like"/>
</dbReference>
<keyword evidence="10" id="KW-1185">Reference proteome</keyword>
<gene>
    <name evidence="9" type="ORF">EDC65_5159</name>
</gene>
<feature type="transmembrane region" description="Helical" evidence="8">
    <location>
        <begin position="43"/>
        <end position="60"/>
    </location>
</feature>